<evidence type="ECO:0000256" key="6">
    <source>
        <dbReference type="ARBA" id="ARBA00022438"/>
    </source>
</evidence>
<comment type="similarity">
    <text evidence="3">Belongs to the peptidase S33 family.</text>
</comment>
<feature type="domain" description="Peptidase S33 tripeptidyl aminopeptidase-like C-terminal" evidence="13">
    <location>
        <begin position="374"/>
        <end position="473"/>
    </location>
</feature>
<evidence type="ECO:0000256" key="7">
    <source>
        <dbReference type="ARBA" id="ARBA00022490"/>
    </source>
</evidence>
<dbReference type="PANTHER" id="PTHR43722">
    <property type="entry name" value="PROLINE IMINOPEPTIDASE"/>
    <property type="match status" value="1"/>
</dbReference>
<dbReference type="InterPro" id="IPR013595">
    <property type="entry name" value="Pept_S33_TAP-like_C"/>
</dbReference>
<keyword evidence="6" id="KW-0031">Aminopeptidase</keyword>
<dbReference type="InterPro" id="IPR005944">
    <property type="entry name" value="Pro_iminopeptidase"/>
</dbReference>
<dbReference type="EC" id="3.4.11.5" evidence="4"/>
<organism evidence="14 15">
    <name type="scientific">Shewanella yunxiaonensis</name>
    <dbReference type="NCBI Taxonomy" id="2829809"/>
    <lineage>
        <taxon>Bacteria</taxon>
        <taxon>Pseudomonadati</taxon>
        <taxon>Pseudomonadota</taxon>
        <taxon>Gammaproteobacteria</taxon>
        <taxon>Alteromonadales</taxon>
        <taxon>Shewanellaceae</taxon>
        <taxon>Shewanella</taxon>
    </lineage>
</organism>
<evidence type="ECO:0000256" key="4">
    <source>
        <dbReference type="ARBA" id="ARBA00012568"/>
    </source>
</evidence>
<evidence type="ECO:0000256" key="11">
    <source>
        <dbReference type="SAM" id="SignalP"/>
    </source>
</evidence>
<evidence type="ECO:0000313" key="15">
    <source>
        <dbReference type="Proteomes" id="UP000679575"/>
    </source>
</evidence>
<name>A0ABX7YSV3_9GAMM</name>
<reference evidence="14 15" key="1">
    <citation type="submission" date="2021-04" db="EMBL/GenBank/DDBJ databases">
        <title>Novel species identification of genus Shewanella.</title>
        <authorList>
            <person name="Liu G."/>
        </authorList>
    </citation>
    <scope>NUCLEOTIDE SEQUENCE [LARGE SCALE GENOMIC DNA]</scope>
    <source>
        <strain evidence="14 15">FJAT-54481</strain>
    </source>
</reference>
<dbReference type="RefSeq" id="WP_212594885.1">
    <property type="nucleotide sequence ID" value="NZ_CP073587.1"/>
</dbReference>
<evidence type="ECO:0000256" key="9">
    <source>
        <dbReference type="ARBA" id="ARBA00022801"/>
    </source>
</evidence>
<dbReference type="InterPro" id="IPR000073">
    <property type="entry name" value="AB_hydrolase_1"/>
</dbReference>
<keyword evidence="7" id="KW-0963">Cytoplasm</keyword>
<dbReference type="InterPro" id="IPR029058">
    <property type="entry name" value="AB_hydrolase_fold"/>
</dbReference>
<evidence type="ECO:0000256" key="5">
    <source>
        <dbReference type="ARBA" id="ARBA00021843"/>
    </source>
</evidence>
<evidence type="ECO:0000259" key="13">
    <source>
        <dbReference type="Pfam" id="PF08386"/>
    </source>
</evidence>
<comment type="subcellular location">
    <subcellularLocation>
        <location evidence="2">Cytoplasm</location>
    </subcellularLocation>
</comment>
<dbReference type="Gene3D" id="3.40.50.1820">
    <property type="entry name" value="alpha/beta hydrolase"/>
    <property type="match status" value="1"/>
</dbReference>
<dbReference type="GO" id="GO:0016787">
    <property type="term" value="F:hydrolase activity"/>
    <property type="evidence" value="ECO:0007669"/>
    <property type="project" value="UniProtKB-KW"/>
</dbReference>
<dbReference type="PANTHER" id="PTHR43722:SF1">
    <property type="entry name" value="PROLINE IMINOPEPTIDASE"/>
    <property type="match status" value="1"/>
</dbReference>
<feature type="domain" description="AB hydrolase-1" evidence="12">
    <location>
        <begin position="87"/>
        <end position="224"/>
    </location>
</feature>
<evidence type="ECO:0000256" key="2">
    <source>
        <dbReference type="ARBA" id="ARBA00004496"/>
    </source>
</evidence>
<dbReference type="SUPFAM" id="SSF53474">
    <property type="entry name" value="alpha/beta-Hydrolases"/>
    <property type="match status" value="1"/>
</dbReference>
<feature type="chain" id="PRO_5047113288" description="Proline iminopeptidase" evidence="11">
    <location>
        <begin position="26"/>
        <end position="497"/>
    </location>
</feature>
<keyword evidence="11" id="KW-0732">Signal</keyword>
<accession>A0ABX7YSV3</accession>
<keyword evidence="8" id="KW-0645">Protease</keyword>
<dbReference type="Proteomes" id="UP000679575">
    <property type="component" value="Chromosome"/>
</dbReference>
<dbReference type="PRINTS" id="PR00793">
    <property type="entry name" value="PROAMNOPTASE"/>
</dbReference>
<evidence type="ECO:0000256" key="10">
    <source>
        <dbReference type="ARBA" id="ARBA00029605"/>
    </source>
</evidence>
<dbReference type="EMBL" id="CP073587">
    <property type="protein sequence ID" value="QUN05859.1"/>
    <property type="molecule type" value="Genomic_DNA"/>
</dbReference>
<evidence type="ECO:0000313" key="14">
    <source>
        <dbReference type="EMBL" id="QUN05859.1"/>
    </source>
</evidence>
<evidence type="ECO:0000256" key="3">
    <source>
        <dbReference type="ARBA" id="ARBA00010088"/>
    </source>
</evidence>
<evidence type="ECO:0000259" key="12">
    <source>
        <dbReference type="Pfam" id="PF00561"/>
    </source>
</evidence>
<comment type="catalytic activity">
    <reaction evidence="1">
        <text>Release of N-terminal proline from a peptide.</text>
        <dbReference type="EC" id="3.4.11.5"/>
    </reaction>
</comment>
<proteinExistence type="inferred from homology"/>
<dbReference type="Pfam" id="PF08386">
    <property type="entry name" value="Abhydrolase_4"/>
    <property type="match status" value="1"/>
</dbReference>
<feature type="signal peptide" evidence="11">
    <location>
        <begin position="1"/>
        <end position="25"/>
    </location>
</feature>
<keyword evidence="9 14" id="KW-0378">Hydrolase</keyword>
<protein>
    <recommendedName>
        <fullName evidence="5">Proline iminopeptidase</fullName>
        <ecNumber evidence="4">3.4.11.5</ecNumber>
    </recommendedName>
    <alternativeName>
        <fullName evidence="10">Prolyl aminopeptidase</fullName>
    </alternativeName>
</protein>
<evidence type="ECO:0000256" key="8">
    <source>
        <dbReference type="ARBA" id="ARBA00022670"/>
    </source>
</evidence>
<sequence>MKLSYARWLVPLWGLTMVYSGTVSAQTATDKVPKPSSDSCYVNGLSDRLRCGSVEVAENPNKPDGRKIAIHYVVIPAIKNLAPQEAVLGIAGGPGQSAIDNAAGFERMLSKVHQHRDILLIDQRGTGQSNPLACDSDNLTEMLAHDDEAVDIAAETRKCKQQLQSHADITQYGSEQALQDFEAVRHHLGYQKLHLYGVSYGTRMAQLYMRDYPQALSTVTLDGVVPMQQSVLAIGSAIARAQTLVISDCEQDALCGKTFPKLRQELQELSESLHQYPVMEKIHHPVTGETALLTLTRDKLLGALRLALYSPSIRALIPFAIHQAYRKNYQPLLGLLSLQSGAIDLAMGMHAAVVCGEDWPRLTSAQRQQAEQSVVGKVMLQSIDESCPIWQIPPAPKEFGTPIASNIPTLLLSGEKDPATPPAWAEMAMTKLTQAKHLVSPYATHNVAAQSCAGDLIAKLVETGSINQIDGKCLKKDVRRSFYLNASTVEAMPEGLQ</sequence>
<evidence type="ECO:0000256" key="1">
    <source>
        <dbReference type="ARBA" id="ARBA00001585"/>
    </source>
</evidence>
<gene>
    <name evidence="14" type="ORF">KDN34_17080</name>
</gene>
<dbReference type="InterPro" id="IPR002410">
    <property type="entry name" value="Peptidase_S33"/>
</dbReference>
<keyword evidence="15" id="KW-1185">Reference proteome</keyword>
<dbReference type="Pfam" id="PF00561">
    <property type="entry name" value="Abhydrolase_1"/>
    <property type="match status" value="1"/>
</dbReference>